<comment type="caution">
    <text evidence="7">The sequence shown here is derived from an EMBL/GenBank/DDBJ whole genome shotgun (WGS) entry which is preliminary data.</text>
</comment>
<sequence>MSAARSAAARMRTQPGRESTAANVARNFGGYDLAAAMAAEGYDDDTVAAVRENSQPTTAGDSYRDLEGDDYDELEDGLRAHVEYAWEESLTEQEEQQIEELDAAALLQLTSRQASCDDAQRECPICIDAVQLGDSVYQATCEHVFHVKCLLPWVRRSSRCPSCRAHWKTPRTEPAQQP</sequence>
<dbReference type="GO" id="GO:0061630">
    <property type="term" value="F:ubiquitin protein ligase activity"/>
    <property type="evidence" value="ECO:0007669"/>
    <property type="project" value="TreeGrafter"/>
</dbReference>
<evidence type="ECO:0000256" key="2">
    <source>
        <dbReference type="ARBA" id="ARBA00022771"/>
    </source>
</evidence>
<dbReference type="Proteomes" id="UP000660262">
    <property type="component" value="Unassembled WGS sequence"/>
</dbReference>
<feature type="region of interest" description="Disordered" evidence="5">
    <location>
        <begin position="1"/>
        <end position="21"/>
    </location>
</feature>
<dbReference type="GO" id="GO:0006511">
    <property type="term" value="P:ubiquitin-dependent protein catabolic process"/>
    <property type="evidence" value="ECO:0007669"/>
    <property type="project" value="TreeGrafter"/>
</dbReference>
<dbReference type="PANTHER" id="PTHR45931:SF3">
    <property type="entry name" value="RING ZINC FINGER-CONTAINING PROTEIN"/>
    <property type="match status" value="1"/>
</dbReference>
<reference evidence="7" key="1">
    <citation type="submission" date="2020-10" db="EMBL/GenBank/DDBJ databases">
        <title>Unveiling of a novel bifunctional photoreceptor, Dualchrome1, isolated from a cosmopolitan green alga.</title>
        <authorList>
            <person name="Suzuki S."/>
            <person name="Kawachi M."/>
        </authorList>
    </citation>
    <scope>NUCLEOTIDE SEQUENCE</scope>
    <source>
        <strain evidence="7">NIES 2893</strain>
    </source>
</reference>
<evidence type="ECO:0000256" key="4">
    <source>
        <dbReference type="PROSITE-ProRule" id="PRU00175"/>
    </source>
</evidence>
<accession>A0A830HCE1</accession>
<dbReference type="InterPro" id="IPR051834">
    <property type="entry name" value="RING_finger_E3_ligase"/>
</dbReference>
<dbReference type="AlphaFoldDB" id="A0A830HCE1"/>
<dbReference type="Gene3D" id="3.30.40.10">
    <property type="entry name" value="Zinc/RING finger domain, C3HC4 (zinc finger)"/>
    <property type="match status" value="1"/>
</dbReference>
<dbReference type="GO" id="GO:0008270">
    <property type="term" value="F:zinc ion binding"/>
    <property type="evidence" value="ECO:0007669"/>
    <property type="project" value="UniProtKB-KW"/>
</dbReference>
<protein>
    <recommendedName>
        <fullName evidence="6">RING-type domain-containing protein</fullName>
    </recommendedName>
</protein>
<dbReference type="PROSITE" id="PS50089">
    <property type="entry name" value="ZF_RING_2"/>
    <property type="match status" value="1"/>
</dbReference>
<dbReference type="Pfam" id="PF13639">
    <property type="entry name" value="zf-RING_2"/>
    <property type="match status" value="1"/>
</dbReference>
<dbReference type="InterPro" id="IPR013083">
    <property type="entry name" value="Znf_RING/FYVE/PHD"/>
</dbReference>
<evidence type="ECO:0000256" key="5">
    <source>
        <dbReference type="SAM" id="MobiDB-lite"/>
    </source>
</evidence>
<evidence type="ECO:0000256" key="3">
    <source>
        <dbReference type="ARBA" id="ARBA00022833"/>
    </source>
</evidence>
<proteinExistence type="predicted"/>
<dbReference type="SMART" id="SM00184">
    <property type="entry name" value="RING"/>
    <property type="match status" value="1"/>
</dbReference>
<name>A0A830HCE1_9CHLO</name>
<dbReference type="SUPFAM" id="SSF57850">
    <property type="entry name" value="RING/U-box"/>
    <property type="match status" value="1"/>
</dbReference>
<dbReference type="OrthoDB" id="6105938at2759"/>
<evidence type="ECO:0000259" key="6">
    <source>
        <dbReference type="PROSITE" id="PS50089"/>
    </source>
</evidence>
<dbReference type="EMBL" id="BNJQ01000008">
    <property type="protein sequence ID" value="GHP04685.1"/>
    <property type="molecule type" value="Genomic_DNA"/>
</dbReference>
<dbReference type="GO" id="GO:0005634">
    <property type="term" value="C:nucleus"/>
    <property type="evidence" value="ECO:0007669"/>
    <property type="project" value="TreeGrafter"/>
</dbReference>
<feature type="domain" description="RING-type" evidence="6">
    <location>
        <begin position="123"/>
        <end position="164"/>
    </location>
</feature>
<organism evidence="7 8">
    <name type="scientific">Pycnococcus provasolii</name>
    <dbReference type="NCBI Taxonomy" id="41880"/>
    <lineage>
        <taxon>Eukaryota</taxon>
        <taxon>Viridiplantae</taxon>
        <taxon>Chlorophyta</taxon>
        <taxon>Pseudoscourfieldiophyceae</taxon>
        <taxon>Pseudoscourfieldiales</taxon>
        <taxon>Pycnococcaceae</taxon>
        <taxon>Pycnococcus</taxon>
    </lineage>
</organism>
<feature type="compositionally biased region" description="Low complexity" evidence="5">
    <location>
        <begin position="1"/>
        <end position="12"/>
    </location>
</feature>
<gene>
    <name evidence="7" type="ORF">PPROV_000343800</name>
</gene>
<evidence type="ECO:0000313" key="8">
    <source>
        <dbReference type="Proteomes" id="UP000660262"/>
    </source>
</evidence>
<keyword evidence="2 4" id="KW-0863">Zinc-finger</keyword>
<evidence type="ECO:0000313" key="7">
    <source>
        <dbReference type="EMBL" id="GHP04685.1"/>
    </source>
</evidence>
<dbReference type="InterPro" id="IPR001841">
    <property type="entry name" value="Znf_RING"/>
</dbReference>
<dbReference type="PANTHER" id="PTHR45931">
    <property type="entry name" value="SI:CH211-59O9.10"/>
    <property type="match status" value="1"/>
</dbReference>
<keyword evidence="1" id="KW-0479">Metal-binding</keyword>
<keyword evidence="3" id="KW-0862">Zinc</keyword>
<evidence type="ECO:0000256" key="1">
    <source>
        <dbReference type="ARBA" id="ARBA00022723"/>
    </source>
</evidence>
<keyword evidence="8" id="KW-1185">Reference proteome</keyword>